<dbReference type="EMBL" id="QRFF01000004">
    <property type="protein sequence ID" value="KAA3500588.1"/>
    <property type="molecule type" value="Genomic_DNA"/>
</dbReference>
<dbReference type="RefSeq" id="WP_149899888.1">
    <property type="nucleotide sequence ID" value="NZ_QRFF01000004.1"/>
</dbReference>
<evidence type="ECO:0000313" key="2">
    <source>
        <dbReference type="EMBL" id="KAA3500588.1"/>
    </source>
</evidence>
<dbReference type="Gene3D" id="3.40.50.300">
    <property type="entry name" value="P-loop containing nucleotide triphosphate hydrolases"/>
    <property type="match status" value="1"/>
</dbReference>
<organism evidence="2 3">
    <name type="scientific">Rhizobium rhizogenes</name>
    <name type="common">Agrobacterium rhizogenes</name>
    <dbReference type="NCBI Taxonomy" id="359"/>
    <lineage>
        <taxon>Bacteria</taxon>
        <taxon>Pseudomonadati</taxon>
        <taxon>Pseudomonadota</taxon>
        <taxon>Alphaproteobacteria</taxon>
        <taxon>Hyphomicrobiales</taxon>
        <taxon>Rhizobiaceae</taxon>
        <taxon>Rhizobium/Agrobacterium group</taxon>
        <taxon>Rhizobium</taxon>
    </lineage>
</organism>
<sequence>MDRFIILSGCSGGGKSTLLAELARRGFATVEEPGRRIVIEETRNNGTALPWIDIEAFARRAITVALEDRQKAPPEGLVFFDRGLIDAASALRHVSSDAFIDTLRHVHRYNRLVFLTPPWPEIYRGDDERKHDFDSAVEEYERLLTDYARLDYETVIVPKVRVSERAEVVLERLAQAV</sequence>
<reference evidence="2 3" key="1">
    <citation type="submission" date="2018-08" db="EMBL/GenBank/DDBJ databases">
        <title>Crown Gall in kiwifruit.</title>
        <authorList>
            <person name="Visnovsky S.B."/>
            <person name="Pitman A.R."/>
        </authorList>
    </citation>
    <scope>NUCLEOTIDE SEQUENCE [LARGE SCALE GENOMIC DNA]</scope>
    <source>
        <strain evidence="2 3">SBV_302_78_2</strain>
    </source>
</reference>
<evidence type="ECO:0000259" key="1">
    <source>
        <dbReference type="Pfam" id="PF13521"/>
    </source>
</evidence>
<dbReference type="SUPFAM" id="SSF52540">
    <property type="entry name" value="P-loop containing nucleoside triphosphate hydrolases"/>
    <property type="match status" value="1"/>
</dbReference>
<evidence type="ECO:0000313" key="3">
    <source>
        <dbReference type="Proteomes" id="UP000473658"/>
    </source>
</evidence>
<dbReference type="Pfam" id="PF13521">
    <property type="entry name" value="AAA_28"/>
    <property type="match status" value="1"/>
</dbReference>
<name>A0AA88F2K5_RHIRH</name>
<dbReference type="Proteomes" id="UP000473658">
    <property type="component" value="Unassembled WGS sequence"/>
</dbReference>
<dbReference type="AlphaFoldDB" id="A0AA88F2K5"/>
<gene>
    <name evidence="2" type="ORF">DXM27_15160</name>
</gene>
<protein>
    <submittedName>
        <fullName evidence="2">ATPase</fullName>
    </submittedName>
</protein>
<dbReference type="InterPro" id="IPR027417">
    <property type="entry name" value="P-loop_NTPase"/>
</dbReference>
<comment type="caution">
    <text evidence="2">The sequence shown here is derived from an EMBL/GenBank/DDBJ whole genome shotgun (WGS) entry which is preliminary data.</text>
</comment>
<proteinExistence type="predicted"/>
<feature type="domain" description="NadR/Ttd14 AAA" evidence="1">
    <location>
        <begin position="5"/>
        <end position="165"/>
    </location>
</feature>
<dbReference type="InterPro" id="IPR038727">
    <property type="entry name" value="NadR/Ttd14_AAA_dom"/>
</dbReference>
<accession>A0AA88F2K5</accession>